<dbReference type="SMART" id="SM00306">
    <property type="entry name" value="HintN"/>
    <property type="match status" value="1"/>
</dbReference>
<sequence length="1567" mass="164231">MAQIAQNGLNQPVDKLHALADRQFWQQTPLATAYQTDRDSADRELKNISSVEWEWAQRVGNYLNPPGSRDVASRGSDKSFYEQTGLTKWITDRWWKDEFDFYNDPTPRMDAPTRQAVNTLGSPRYTLYSSEGDGNYEERSDFHWKMQSPGDSGVAYAGADDARIFLAAGGFPRSAPQPGTAEYRIAVEDLKSRFAACGWQNPVDPNGVLNGITGTAAQEWQQEISTQAPQRNQILDASKDATAALVAGSKSLGELLGHSAAADRLARWQDYWAPGGAGWIGDAATVIQVHAAQGKCLDVEGGSTGNGVPVQLWPCNGTNAQDWTVIADGSQYVLANAGPFHDARNILTKCLEVAGGKTDDRTKIQAYQCNGTPAQKWQFNLRATTPLKNPASGKCLDLNTFDNGKDAWLWTCNGTVAQQFDVKPLGHHNDDQPGQADFDKAKSLTAGAQAGAKQQLANLKAQLAAAQKAAASSETAMQTAYTSADTTGAPRGRGLLVGQQKDQVTKGTLAALQAMVKAGETAEAATRASAGDSQTITQRALAQAAQVQTEFRKKAAETAELQAKAAADAAKIHRDNAKKDKETAEAKLADTVKAEAKAKAAAADAHAKRLAAEAESATAKAEKETAVARQADAAQHRQNAQTEAGKAKDAKDKAEAAESTAVEKKNGAVAARDNAKAKRDDAWDAQQKSDAARAKADAKEAYAQAHESDDQAKASRAAADEASKHADDAETAAGKARGEADAASQAAADADAAATRAEAAAKRARSDADGAQAAKLVADAAVTTATSAEADAVAASQHASAEAGAAVALADDAEEKAKTAKAEADAASKEVPKAVEAAAKAAGFAHVTAQAAEDAGNAASQVAKPANDAIQLGSPYITTDSAAGLVVLTGQASKTIAEQQKAVADAHAKNAKEEAAAAQALADQAQADTKEAYQHAANAARYAADARGYATEALGYASDAATAASKAADSLARAVEYDRQATEDAAAANTAAGAAAGYAKEARTAADQAALDATAAHAAADKATQDAKDARAAADRANTAATEAEQAAKDADKFAKEAQDAADQTAVKDNNGQLQSGATTGVGGVFFVVDRIEQIGEPDNVKKDNCNPIIHTGDCKITATIHFNEYVDLYMCTAEDAPATQSGCPSSDVVFLGPAMFPDLTETITKTLTMTEFNSGIDPIKILFGDFIECAKKVLPGNDGGSWTSCAWAASWFVGGKALSAIADALHAFNVALHTGIGVREAFAALKTLKLDAATAAELEETVNVYEEALSSCKVNSFPGSTQVLMADRKPKPIRDVHIGDLVLATDLQSGRSAPQPVTNAFRHNTQHLLDITLGGDVLTSTVGHRFYVEGRGWVPVSALSVGDRLRTPSGAMQTVTGLRDRPNAASQEVYDLTVDGLHTFYVRPQGQGSQDVLVHNCTNLSLHEGDLEAHTIADHVRPDAAQAVAKAAKDLAAGKGQGITGIWTDLDTAQATVNAAIEKWIATGKNAQRLSKWLRENPKGSGALFPAINVDVGGSALGKVYRYDNMWDEAGTTVRIVLKRSPHSPGYLVYTSFPLPKSAPAWRALQ</sequence>
<dbReference type="InterPro" id="IPR036844">
    <property type="entry name" value="Hint_dom_sf"/>
</dbReference>
<feature type="compositionally biased region" description="Basic and acidic residues" evidence="2">
    <location>
        <begin position="645"/>
        <end position="666"/>
    </location>
</feature>
<dbReference type="EC" id="3.2.1.39" evidence="5"/>
<dbReference type="SUPFAM" id="SSF50370">
    <property type="entry name" value="Ricin B-like lectins"/>
    <property type="match status" value="1"/>
</dbReference>
<dbReference type="EMBL" id="CP032698">
    <property type="protein sequence ID" value="AYG78258.1"/>
    <property type="molecule type" value="Genomic_DNA"/>
</dbReference>
<dbReference type="NCBIfam" id="TIGR01443">
    <property type="entry name" value="intein_Cterm"/>
    <property type="match status" value="1"/>
</dbReference>
<accession>A0A387HC99</accession>
<dbReference type="Pfam" id="PF07591">
    <property type="entry name" value="PT-HINT"/>
    <property type="match status" value="1"/>
</dbReference>
<name>A0A387HC99_9ACTN</name>
<keyword evidence="6" id="KW-1185">Reference proteome</keyword>
<feature type="compositionally biased region" description="Low complexity" evidence="2">
    <location>
        <begin position="1035"/>
        <end position="1045"/>
    </location>
</feature>
<dbReference type="CDD" id="cd00081">
    <property type="entry name" value="Hint"/>
    <property type="match status" value="1"/>
</dbReference>
<evidence type="ECO:0000259" key="4">
    <source>
        <dbReference type="SMART" id="SM00458"/>
    </source>
</evidence>
<dbReference type="Gene3D" id="2.170.16.10">
    <property type="entry name" value="Hedgehog/Intein (Hint) domain"/>
    <property type="match status" value="1"/>
</dbReference>
<dbReference type="InterPro" id="IPR003587">
    <property type="entry name" value="Hint_dom_N"/>
</dbReference>
<feature type="domain" description="Ricin B lectin" evidence="4">
    <location>
        <begin position="283"/>
        <end position="423"/>
    </location>
</feature>
<protein>
    <submittedName>
        <fullName evidence="5">Glucan endo-1,3-beta-glucosidase</fullName>
        <ecNumber evidence="5">3.2.1.39</ecNumber>
    </submittedName>
</protein>
<feature type="coiled-coil region" evidence="1">
    <location>
        <begin position="449"/>
        <end position="476"/>
    </location>
</feature>
<dbReference type="InterPro" id="IPR035992">
    <property type="entry name" value="Ricin_B-like_lectins"/>
</dbReference>
<dbReference type="Proteomes" id="UP000271554">
    <property type="component" value="Chromosome"/>
</dbReference>
<feature type="coiled-coil region" evidence="1">
    <location>
        <begin position="567"/>
        <end position="613"/>
    </location>
</feature>
<dbReference type="PROSITE" id="PS50231">
    <property type="entry name" value="RICIN_B_LECTIN"/>
    <property type="match status" value="1"/>
</dbReference>
<organism evidence="5 6">
    <name type="scientific">Streptomyces hundungensis</name>
    <dbReference type="NCBI Taxonomy" id="1077946"/>
    <lineage>
        <taxon>Bacteria</taxon>
        <taxon>Bacillati</taxon>
        <taxon>Actinomycetota</taxon>
        <taxon>Actinomycetes</taxon>
        <taxon>Kitasatosporales</taxon>
        <taxon>Streptomycetaceae</taxon>
        <taxon>Streptomyces</taxon>
    </lineage>
</organism>
<feature type="domain" description="Hint" evidence="3">
    <location>
        <begin position="1275"/>
        <end position="1370"/>
    </location>
</feature>
<gene>
    <name evidence="5" type="ORF">DWB77_00365</name>
</gene>
<feature type="compositionally biased region" description="Basic and acidic residues" evidence="2">
    <location>
        <begin position="1046"/>
        <end position="1059"/>
    </location>
</feature>
<dbReference type="SMART" id="SM00458">
    <property type="entry name" value="RICIN"/>
    <property type="match status" value="1"/>
</dbReference>
<feature type="region of interest" description="Disordered" evidence="2">
    <location>
        <begin position="1027"/>
        <end position="1065"/>
    </location>
</feature>
<evidence type="ECO:0000256" key="2">
    <source>
        <dbReference type="SAM" id="MobiDB-lite"/>
    </source>
</evidence>
<evidence type="ECO:0000259" key="3">
    <source>
        <dbReference type="SMART" id="SM00306"/>
    </source>
</evidence>
<evidence type="ECO:0000313" key="6">
    <source>
        <dbReference type="Proteomes" id="UP000271554"/>
    </source>
</evidence>
<dbReference type="InterPro" id="IPR030934">
    <property type="entry name" value="Intein_C"/>
</dbReference>
<reference evidence="5 6" key="1">
    <citation type="submission" date="2018-10" db="EMBL/GenBank/DDBJ databases">
        <title>Relationship between Morphology and Antimicrobial Activity in Streptomyces.</title>
        <authorList>
            <person name="Kang H.J."/>
            <person name="Kim S.B."/>
        </authorList>
    </citation>
    <scope>NUCLEOTIDE SEQUENCE [LARGE SCALE GENOMIC DNA]</scope>
    <source>
        <strain evidence="5 6">BH38</strain>
    </source>
</reference>
<dbReference type="InterPro" id="IPR000772">
    <property type="entry name" value="Ricin_B_lectin"/>
</dbReference>
<dbReference type="CDD" id="cd23451">
    <property type="entry name" value="beta-trefoil_Ricin_laminarinase"/>
    <property type="match status" value="1"/>
</dbReference>
<feature type="compositionally biased region" description="Basic and acidic residues" evidence="2">
    <location>
        <begin position="690"/>
        <end position="728"/>
    </location>
</feature>
<dbReference type="Pfam" id="PF00652">
    <property type="entry name" value="Ricin_B_lectin"/>
    <property type="match status" value="1"/>
</dbReference>
<proteinExistence type="predicted"/>
<evidence type="ECO:0000256" key="1">
    <source>
        <dbReference type="SAM" id="Coils"/>
    </source>
</evidence>
<dbReference type="GO" id="GO:0042973">
    <property type="term" value="F:glucan endo-1,3-beta-D-glucosidase activity"/>
    <property type="evidence" value="ECO:0007669"/>
    <property type="project" value="UniProtKB-EC"/>
</dbReference>
<dbReference type="Gene3D" id="2.80.10.50">
    <property type="match status" value="3"/>
</dbReference>
<dbReference type="SUPFAM" id="SSF51294">
    <property type="entry name" value="Hedgehog/intein (Hint) domain"/>
    <property type="match status" value="1"/>
</dbReference>
<feature type="compositionally biased region" description="Basic and acidic residues" evidence="2">
    <location>
        <begin position="673"/>
        <end position="682"/>
    </location>
</feature>
<keyword evidence="1" id="KW-0175">Coiled coil</keyword>
<dbReference type="PROSITE" id="PS50818">
    <property type="entry name" value="INTEIN_C_TER"/>
    <property type="match status" value="1"/>
</dbReference>
<feature type="region of interest" description="Disordered" evidence="2">
    <location>
        <begin position="614"/>
        <end position="749"/>
    </location>
</feature>
<keyword evidence="5" id="KW-0378">Hydrolase</keyword>
<keyword evidence="5" id="KW-0326">Glycosidase</keyword>
<evidence type="ECO:0000313" key="5">
    <source>
        <dbReference type="EMBL" id="AYG78258.1"/>
    </source>
</evidence>
<dbReference type="KEGG" id="shun:DWB77_00365"/>